<name>A0ACB5SVL0_AMBMO</name>
<gene>
    <name evidence="1" type="ORF">Amon02_000176800</name>
</gene>
<accession>A0ACB5SVL0</accession>
<dbReference type="EMBL" id="BSXS01000930">
    <property type="protein sequence ID" value="GME74445.1"/>
    <property type="molecule type" value="Genomic_DNA"/>
</dbReference>
<sequence length="571" mass="64140">MARPPNSWVWQHFTHISTENNRSSVECRVCHKTFKYAPRNGPTNLARHVRKAHNITQPESAVTRRPFGIPSSSRDGVNKSSQTRTAPQNGRHREIRPRTTPNELNAQIQQQRLHQQLDREHRENQQQQEQQQVQVTESSQGGQTESQVQSQSQTTGQVNQVNHGQSSQRPQQRQHSVNTGIMTPQEFLMNGLIVSNDASNSPPPPPPPPPQPPVPSASAPHPNGTQSSTNPSVSAVDRNSPGQTGMVQNRAASNSTTNGDYQDISRSMAQTPMYRLSPQNNITESSNGTRSSAVGQTNSQNQQQQQSPADLQQDHNSQQPMVRLQSQHSQSQTLSHSGSGNDRIIPPRKLVLPNSQNQQQQQPQQQQQQQQQQRQQQLLQTRDYDRELIHQAHRDSLTTSSYVDQVSDTLYKMQAQFSNVFTSAQQQQQSHQMNNQLGIMIQELTVSHRHLQEQLKLQQRSVVRLEQRVARSANLTRSAGLDREFEILPFSDGRFPGVDDGLPLLSNVFVLFGCAEVVLDRYLSGYDLNGNSDANDPIGGRERKVIRLGKFIGCTDIQKYWSAFVQSSGFT</sequence>
<reference evidence="1" key="1">
    <citation type="submission" date="2023-04" db="EMBL/GenBank/DDBJ databases">
        <title>Ambrosiozyma monospora NBRC 10751.</title>
        <authorList>
            <person name="Ichikawa N."/>
            <person name="Sato H."/>
            <person name="Tonouchi N."/>
        </authorList>
    </citation>
    <scope>NUCLEOTIDE SEQUENCE</scope>
    <source>
        <strain evidence="1">NBRC 10751</strain>
    </source>
</reference>
<keyword evidence="2" id="KW-1185">Reference proteome</keyword>
<evidence type="ECO:0000313" key="2">
    <source>
        <dbReference type="Proteomes" id="UP001165064"/>
    </source>
</evidence>
<comment type="caution">
    <text evidence="1">The sequence shown here is derived from an EMBL/GenBank/DDBJ whole genome shotgun (WGS) entry which is preliminary data.</text>
</comment>
<dbReference type="Proteomes" id="UP001165064">
    <property type="component" value="Unassembled WGS sequence"/>
</dbReference>
<evidence type="ECO:0000313" key="1">
    <source>
        <dbReference type="EMBL" id="GME74445.1"/>
    </source>
</evidence>
<protein>
    <submittedName>
        <fullName evidence="1">Unnamed protein product</fullName>
    </submittedName>
</protein>
<organism evidence="1 2">
    <name type="scientific">Ambrosiozyma monospora</name>
    <name type="common">Yeast</name>
    <name type="synonym">Endomycopsis monosporus</name>
    <dbReference type="NCBI Taxonomy" id="43982"/>
    <lineage>
        <taxon>Eukaryota</taxon>
        <taxon>Fungi</taxon>
        <taxon>Dikarya</taxon>
        <taxon>Ascomycota</taxon>
        <taxon>Saccharomycotina</taxon>
        <taxon>Pichiomycetes</taxon>
        <taxon>Pichiales</taxon>
        <taxon>Pichiaceae</taxon>
        <taxon>Ambrosiozyma</taxon>
    </lineage>
</organism>
<proteinExistence type="predicted"/>